<dbReference type="AlphaFoldDB" id="R7ZM72"/>
<evidence type="ECO:0000313" key="1">
    <source>
        <dbReference type="EMBL" id="EON75200.1"/>
    </source>
</evidence>
<sequence>MGLLSGIAGIPRYGRRLKTTQQPNPEGMAFLWNVRDT</sequence>
<accession>R7ZM72</accession>
<protein>
    <submittedName>
        <fullName evidence="1">Uncharacterized protein</fullName>
    </submittedName>
</protein>
<proteinExistence type="predicted"/>
<dbReference type="Proteomes" id="UP000013909">
    <property type="component" value="Unassembled WGS sequence"/>
</dbReference>
<organism evidence="1 2">
    <name type="scientific">Lunatimonas lonarensis</name>
    <dbReference type="NCBI Taxonomy" id="1232681"/>
    <lineage>
        <taxon>Bacteria</taxon>
        <taxon>Pseudomonadati</taxon>
        <taxon>Bacteroidota</taxon>
        <taxon>Cytophagia</taxon>
        <taxon>Cytophagales</taxon>
        <taxon>Cyclobacteriaceae</taxon>
    </lineage>
</organism>
<gene>
    <name evidence="1" type="ORF">ADIS_4371</name>
</gene>
<name>R7ZM72_9BACT</name>
<comment type="caution">
    <text evidence="1">The sequence shown here is derived from an EMBL/GenBank/DDBJ whole genome shotgun (WGS) entry which is preliminary data.</text>
</comment>
<keyword evidence="2" id="KW-1185">Reference proteome</keyword>
<evidence type="ECO:0000313" key="2">
    <source>
        <dbReference type="Proteomes" id="UP000013909"/>
    </source>
</evidence>
<dbReference type="EMBL" id="AQHR01000110">
    <property type="protein sequence ID" value="EON75200.1"/>
    <property type="molecule type" value="Genomic_DNA"/>
</dbReference>
<reference evidence="1 2" key="1">
    <citation type="submission" date="2013-02" db="EMBL/GenBank/DDBJ databases">
        <title>A novel strain isolated from Lonar lake, Maharashtra, India.</title>
        <authorList>
            <person name="Singh A."/>
        </authorList>
    </citation>
    <scope>NUCLEOTIDE SEQUENCE [LARGE SCALE GENOMIC DNA]</scope>
    <source>
        <strain evidence="1 2">AK24</strain>
    </source>
</reference>